<feature type="transmembrane region" description="Helical" evidence="2">
    <location>
        <begin position="12"/>
        <end position="33"/>
    </location>
</feature>
<evidence type="ECO:0000256" key="2">
    <source>
        <dbReference type="SAM" id="Phobius"/>
    </source>
</evidence>
<accession>A0A0C9XGR6</accession>
<evidence type="ECO:0000313" key="3">
    <source>
        <dbReference type="EMBL" id="KIK04126.1"/>
    </source>
</evidence>
<keyword evidence="2" id="KW-0812">Transmembrane</keyword>
<evidence type="ECO:0000313" key="4">
    <source>
        <dbReference type="Proteomes" id="UP000054477"/>
    </source>
</evidence>
<sequence>MDDSASNHFNFVAGVLGFAITIISAAACCRTYLPGAQMKILDELLKETRTIYEKADADGLFPSENFKEASLRMLGRMEESSVSLRERTYNATTTVQEFVALFKGLSQRIMHLSVRVKDLRACLISTSEKERRQRRGGEDGLVHMNDSCASDASISWLTSIDSSINLDTNSSSQQAADSLDRQQGQAAFRPAALSESNQSVDRLRESLAQMGEGCPNVFKGVDADVVAPRNNPSRSSTLTTLIDTSPRGLFYKTLDRFRGWTFLRPGKDTLDATPLDDQDVARLPV</sequence>
<evidence type="ECO:0000256" key="1">
    <source>
        <dbReference type="SAM" id="MobiDB-lite"/>
    </source>
</evidence>
<dbReference type="Proteomes" id="UP000054477">
    <property type="component" value="Unassembled WGS sequence"/>
</dbReference>
<keyword evidence="2" id="KW-0472">Membrane</keyword>
<reference evidence="4" key="2">
    <citation type="submission" date="2015-01" db="EMBL/GenBank/DDBJ databases">
        <title>Evolutionary Origins and Diversification of the Mycorrhizal Mutualists.</title>
        <authorList>
            <consortium name="DOE Joint Genome Institute"/>
            <consortium name="Mycorrhizal Genomics Consortium"/>
            <person name="Kohler A."/>
            <person name="Kuo A."/>
            <person name="Nagy L.G."/>
            <person name="Floudas D."/>
            <person name="Copeland A."/>
            <person name="Barry K.W."/>
            <person name="Cichocki N."/>
            <person name="Veneault-Fourrey C."/>
            <person name="LaButti K."/>
            <person name="Lindquist E.A."/>
            <person name="Lipzen A."/>
            <person name="Lundell T."/>
            <person name="Morin E."/>
            <person name="Murat C."/>
            <person name="Riley R."/>
            <person name="Ohm R."/>
            <person name="Sun H."/>
            <person name="Tunlid A."/>
            <person name="Henrissat B."/>
            <person name="Grigoriev I.V."/>
            <person name="Hibbett D.S."/>
            <person name="Martin F."/>
        </authorList>
    </citation>
    <scope>NUCLEOTIDE SEQUENCE [LARGE SCALE GENOMIC DNA]</scope>
    <source>
        <strain evidence="4">LaAM-08-1</strain>
    </source>
</reference>
<dbReference type="OrthoDB" id="3069610at2759"/>
<keyword evidence="2" id="KW-1133">Transmembrane helix</keyword>
<dbReference type="AlphaFoldDB" id="A0A0C9XGR6"/>
<gene>
    <name evidence="3" type="ORF">K443DRAFT_93835</name>
</gene>
<proteinExistence type="predicted"/>
<dbReference type="EMBL" id="KN838573">
    <property type="protein sequence ID" value="KIK04126.1"/>
    <property type="molecule type" value="Genomic_DNA"/>
</dbReference>
<organism evidence="3 4">
    <name type="scientific">Laccaria amethystina LaAM-08-1</name>
    <dbReference type="NCBI Taxonomy" id="1095629"/>
    <lineage>
        <taxon>Eukaryota</taxon>
        <taxon>Fungi</taxon>
        <taxon>Dikarya</taxon>
        <taxon>Basidiomycota</taxon>
        <taxon>Agaricomycotina</taxon>
        <taxon>Agaricomycetes</taxon>
        <taxon>Agaricomycetidae</taxon>
        <taxon>Agaricales</taxon>
        <taxon>Agaricineae</taxon>
        <taxon>Hydnangiaceae</taxon>
        <taxon>Laccaria</taxon>
    </lineage>
</organism>
<reference evidence="3 4" key="1">
    <citation type="submission" date="2014-04" db="EMBL/GenBank/DDBJ databases">
        <authorList>
            <consortium name="DOE Joint Genome Institute"/>
            <person name="Kuo A."/>
            <person name="Kohler A."/>
            <person name="Nagy L.G."/>
            <person name="Floudas D."/>
            <person name="Copeland A."/>
            <person name="Barry K.W."/>
            <person name="Cichocki N."/>
            <person name="Veneault-Fourrey C."/>
            <person name="LaButti K."/>
            <person name="Lindquist E.A."/>
            <person name="Lipzen A."/>
            <person name="Lundell T."/>
            <person name="Morin E."/>
            <person name="Murat C."/>
            <person name="Sun H."/>
            <person name="Tunlid A."/>
            <person name="Henrissat B."/>
            <person name="Grigoriev I.V."/>
            <person name="Hibbett D.S."/>
            <person name="Martin F."/>
            <person name="Nordberg H.P."/>
            <person name="Cantor M.N."/>
            <person name="Hua S.X."/>
        </authorList>
    </citation>
    <scope>NUCLEOTIDE SEQUENCE [LARGE SCALE GENOMIC DNA]</scope>
    <source>
        <strain evidence="3 4">LaAM-08-1</strain>
    </source>
</reference>
<dbReference type="HOGENOM" id="CLU_976828_0_0_1"/>
<name>A0A0C9XGR6_9AGAR</name>
<feature type="compositionally biased region" description="Polar residues" evidence="1">
    <location>
        <begin position="168"/>
        <end position="185"/>
    </location>
</feature>
<protein>
    <submittedName>
        <fullName evidence="3">Unplaced genomic scaffold K443scaffold_38, whole genome shotgun sequence</fullName>
    </submittedName>
</protein>
<keyword evidence="4" id="KW-1185">Reference proteome</keyword>
<feature type="region of interest" description="Disordered" evidence="1">
    <location>
        <begin position="168"/>
        <end position="195"/>
    </location>
</feature>